<dbReference type="AlphaFoldDB" id="A0A4V3YXR0"/>
<evidence type="ECO:0000313" key="3">
    <source>
        <dbReference type="Proteomes" id="UP000306236"/>
    </source>
</evidence>
<dbReference type="InterPro" id="IPR041375">
    <property type="entry name" value="VapC45_PIN-like"/>
</dbReference>
<feature type="domain" description="VapC45 PIN like" evidence="1">
    <location>
        <begin position="1"/>
        <end position="90"/>
    </location>
</feature>
<comment type="caution">
    <text evidence="2">The sequence shown here is derived from an EMBL/GenBank/DDBJ whole genome shotgun (WGS) entry which is preliminary data.</text>
</comment>
<accession>A0A4V3YXR0</accession>
<keyword evidence="3" id="KW-1185">Reference proteome</keyword>
<sequence length="136" mass="15715">MKFFLDNNLPPNWAECVSGCSRNQFSDGHVQTVTHLRAMFPASTDDLVWIEQLGHEKNWAIISQDKFRKKQGGERLALKASGISVFVLQKSWSSYPYWEKTAQFILWWPKIVELANNVEGVAMEVPWRLSGKFQQL</sequence>
<gene>
    <name evidence="2" type="ORF">E8K88_02600</name>
</gene>
<protein>
    <recommendedName>
        <fullName evidence="1">VapC45 PIN like domain-containing protein</fullName>
    </recommendedName>
</protein>
<proteinExistence type="predicted"/>
<dbReference type="Proteomes" id="UP000306236">
    <property type="component" value="Unassembled WGS sequence"/>
</dbReference>
<reference evidence="2 3" key="1">
    <citation type="submission" date="2019-04" db="EMBL/GenBank/DDBJ databases">
        <title>Lampropedia sp YIM MLB12 draf genome.</title>
        <authorList>
            <person name="Wang Y.-X."/>
        </authorList>
    </citation>
    <scope>NUCLEOTIDE SEQUENCE [LARGE SCALE GENOMIC DNA]</scope>
    <source>
        <strain evidence="2 3">YIM MLB12</strain>
    </source>
</reference>
<organism evidence="2 3">
    <name type="scientific">Lampropedia aestuarii</name>
    <dbReference type="NCBI Taxonomy" id="2562762"/>
    <lineage>
        <taxon>Bacteria</taxon>
        <taxon>Pseudomonadati</taxon>
        <taxon>Pseudomonadota</taxon>
        <taxon>Betaproteobacteria</taxon>
        <taxon>Burkholderiales</taxon>
        <taxon>Comamonadaceae</taxon>
        <taxon>Lampropedia</taxon>
    </lineage>
</organism>
<dbReference type="OrthoDB" id="6956264at2"/>
<dbReference type="Pfam" id="PF18478">
    <property type="entry name" value="PIN_10"/>
    <property type="match status" value="1"/>
</dbReference>
<evidence type="ECO:0000259" key="1">
    <source>
        <dbReference type="Pfam" id="PF18478"/>
    </source>
</evidence>
<dbReference type="RefSeq" id="WP_136405078.1">
    <property type="nucleotide sequence ID" value="NZ_SSWX01000002.1"/>
</dbReference>
<dbReference type="EMBL" id="SSWX01000002">
    <property type="protein sequence ID" value="THJ36172.1"/>
    <property type="molecule type" value="Genomic_DNA"/>
</dbReference>
<name>A0A4V3YXR0_9BURK</name>
<evidence type="ECO:0000313" key="2">
    <source>
        <dbReference type="EMBL" id="THJ36172.1"/>
    </source>
</evidence>